<dbReference type="Proteomes" id="UP001150603">
    <property type="component" value="Unassembled WGS sequence"/>
</dbReference>
<sequence length="460" mass="50764">MPDIIDPLIPPYRFGLVQPQLFRGGYPKKRNFRFLQRQQLKTILSLVPSHPDPHLEEFCETENIARITIPVASPNENVTVTDDIISQCLTLMTDPSKLPMYVHCLDGSNVTGVVLMCLRKLQLWRVASYQNEYLRFEQDGEIISEESEFVEAYTGKHLKLPNPYVSWLWPMARAPTDINALPFKDSVHPVMRHVTLAHRMSTDICQAEPLISLSRSVTDPIAYPDDEATEMAETKRLSRTLEMGNPPAELVSVLGLSNIESPRQSTGIADSGVLGVPQLERLKSPDKSDKDTKSEDGGSGSGKLHPSASTGALSSLGVAAEHTGKPHVPHDAAPVPKDSTVKGDSQQENMPADMPVVEETWKLVHKELRRRHAEYSSKHSSARDAKMVETAGEASPQTTCDPDHSPEQQPQTRREGESLSIGFGAAIVQPVEESDEDRDSVKEVALSFLVRALSLEGLGM</sequence>
<protein>
    <submittedName>
        <fullName evidence="1">Protein-tyrosine-phosphatase</fullName>
        <ecNumber evidence="1">3.1.3.48</ecNumber>
    </submittedName>
</protein>
<comment type="caution">
    <text evidence="1">The sequence shown here is derived from an EMBL/GenBank/DDBJ whole genome shotgun (WGS) entry which is preliminary data.</text>
</comment>
<accession>A0ACC1JB02</accession>
<gene>
    <name evidence="1" type="primary">OCA6</name>
    <name evidence="1" type="ORF">FBU59_002589</name>
</gene>
<name>A0ACC1JB02_9FUNG</name>
<evidence type="ECO:0000313" key="2">
    <source>
        <dbReference type="Proteomes" id="UP001150603"/>
    </source>
</evidence>
<keyword evidence="1" id="KW-0378">Hydrolase</keyword>
<organism evidence="1 2">
    <name type="scientific">Linderina macrospora</name>
    <dbReference type="NCBI Taxonomy" id="4868"/>
    <lineage>
        <taxon>Eukaryota</taxon>
        <taxon>Fungi</taxon>
        <taxon>Fungi incertae sedis</taxon>
        <taxon>Zoopagomycota</taxon>
        <taxon>Kickxellomycotina</taxon>
        <taxon>Kickxellomycetes</taxon>
        <taxon>Kickxellales</taxon>
        <taxon>Kickxellaceae</taxon>
        <taxon>Linderina</taxon>
    </lineage>
</organism>
<dbReference type="EMBL" id="JANBPW010001451">
    <property type="protein sequence ID" value="KAJ1944474.1"/>
    <property type="molecule type" value="Genomic_DNA"/>
</dbReference>
<dbReference type="EC" id="3.1.3.48" evidence="1"/>
<reference evidence="1" key="1">
    <citation type="submission" date="2022-07" db="EMBL/GenBank/DDBJ databases">
        <title>Phylogenomic reconstructions and comparative analyses of Kickxellomycotina fungi.</title>
        <authorList>
            <person name="Reynolds N.K."/>
            <person name="Stajich J.E."/>
            <person name="Barry K."/>
            <person name="Grigoriev I.V."/>
            <person name="Crous P."/>
            <person name="Smith M.E."/>
        </authorList>
    </citation>
    <scope>NUCLEOTIDE SEQUENCE</scope>
    <source>
        <strain evidence="1">NRRL 5244</strain>
    </source>
</reference>
<evidence type="ECO:0000313" key="1">
    <source>
        <dbReference type="EMBL" id="KAJ1944474.1"/>
    </source>
</evidence>
<keyword evidence="2" id="KW-1185">Reference proteome</keyword>
<proteinExistence type="predicted"/>